<evidence type="ECO:0000256" key="1">
    <source>
        <dbReference type="SAM" id="MobiDB-lite"/>
    </source>
</evidence>
<evidence type="ECO:0000313" key="3">
    <source>
        <dbReference type="Proteomes" id="UP000198779"/>
    </source>
</evidence>
<dbReference type="RefSeq" id="WP_143010053.1">
    <property type="nucleotide sequence ID" value="NZ_FNCQ01000001.1"/>
</dbReference>
<accession>A0A1G7S537</accession>
<dbReference type="Proteomes" id="UP000198779">
    <property type="component" value="Unassembled WGS sequence"/>
</dbReference>
<reference evidence="3" key="1">
    <citation type="submission" date="2016-10" db="EMBL/GenBank/DDBJ databases">
        <authorList>
            <person name="Varghese N."/>
            <person name="Submissions S."/>
        </authorList>
    </citation>
    <scope>NUCLEOTIDE SEQUENCE [LARGE SCALE GENOMIC DNA]</scope>
    <source>
        <strain evidence="3">BP1-148</strain>
    </source>
</reference>
<feature type="compositionally biased region" description="Acidic residues" evidence="1">
    <location>
        <begin position="50"/>
        <end position="60"/>
    </location>
</feature>
<sequence>MKRIYVRPQTEVILIQQTQMICGSDAGITRNTEPDNSDSSVPTRSRSNNWDDEEEDDYDF</sequence>
<gene>
    <name evidence="2" type="ORF">SAMN04487901_101198</name>
</gene>
<proteinExistence type="predicted"/>
<protein>
    <submittedName>
        <fullName evidence="2">Uncharacterized protein</fullName>
    </submittedName>
</protein>
<dbReference type="AlphaFoldDB" id="A0A1G7S537"/>
<name>A0A1G7S537_9BACT</name>
<organism evidence="2 3">
    <name type="scientific">Prevotella communis</name>
    <dbReference type="NCBI Taxonomy" id="2913614"/>
    <lineage>
        <taxon>Bacteria</taxon>
        <taxon>Pseudomonadati</taxon>
        <taxon>Bacteroidota</taxon>
        <taxon>Bacteroidia</taxon>
        <taxon>Bacteroidales</taxon>
        <taxon>Prevotellaceae</taxon>
        <taxon>Prevotella</taxon>
    </lineage>
</organism>
<feature type="region of interest" description="Disordered" evidence="1">
    <location>
        <begin position="25"/>
        <end position="60"/>
    </location>
</feature>
<dbReference type="EMBL" id="FNCQ01000001">
    <property type="protein sequence ID" value="SDG18098.1"/>
    <property type="molecule type" value="Genomic_DNA"/>
</dbReference>
<evidence type="ECO:0000313" key="2">
    <source>
        <dbReference type="EMBL" id="SDG18098.1"/>
    </source>
</evidence>
<keyword evidence="3" id="KW-1185">Reference proteome</keyword>
<feature type="compositionally biased region" description="Polar residues" evidence="1">
    <location>
        <begin position="37"/>
        <end position="48"/>
    </location>
</feature>